<comment type="similarity">
    <text evidence="1">Belongs to the peptidase C48 family.</text>
</comment>
<evidence type="ECO:0000256" key="1">
    <source>
        <dbReference type="ARBA" id="ARBA00005234"/>
    </source>
</evidence>
<feature type="region of interest" description="Disordered" evidence="4">
    <location>
        <begin position="276"/>
        <end position="320"/>
    </location>
</feature>
<keyword evidence="2" id="KW-0645">Protease</keyword>
<sequence length="725" mass="76914">MASRYAFAVVAEAIDAQAAKRKQPPAAERSKYMGIPRGPDHCPKDIELAVLALGADSGEPAQITLRRRRKRKMASPAPAKRSRHLSPENDETDTDACSDTSGVDDAAEERRSLSSFGSRGRSAESDSFVDMDDGVFLPAASPGPGPGAGGSFPNNEQPETPNTPSRAATPFSPSPLAVAVRHAAGNPSKSNTDYEFNKDIEVARHAPTSRPWAPDEDSFFQLQVPSFKLAASAAPSQLEPASAQKSVSASASASESASKSASELVLALEPGGESASASASVSASESTLAGPGAKQPAQQPFSPPFPANNAVSGTSQELVPNKCMPPEVNAANQVDGAGHANVLSAHLRYSAGDHRSIAEQLRPGSWLSDLVIDAFLGFLALSSPSVTYISPLPATAHHVAGQRSRITDAGAELSMVLLPMLIGNNHWVLASANPRTGCISVYDPGRQAASNKAAIVARIKHLFVQLDLVPWSRFSLRHCICPQQTNNDDCGVFCLAMASFLVAGQSFPDSIDAGIWRAAVEMVLLPNSEESCTTRFDRFDVLPPVPQLQWPTPPAAAVTLDAVAAYERTLRDLQTRAVSAHATWAASCHVTQSALQDVSIIFSWLQTEVRKQDSAMQQAAATSARISATLQKARGVLGAMEAWDLRLGTAEQAIRDDIVKLEADLDGLQNRLGRRGPGQISVEILREADQRLGGVLGAIARVRDKQSTVISRETAKWGIDFPIGL</sequence>
<accession>A0AAV9G018</accession>
<dbReference type="PROSITE" id="PS50600">
    <property type="entry name" value="ULP_PROTEASE"/>
    <property type="match status" value="1"/>
</dbReference>
<dbReference type="EMBL" id="MU866042">
    <property type="protein sequence ID" value="KAK4441962.1"/>
    <property type="molecule type" value="Genomic_DNA"/>
</dbReference>
<dbReference type="Pfam" id="PF02902">
    <property type="entry name" value="Peptidase_C48"/>
    <property type="match status" value="1"/>
</dbReference>
<evidence type="ECO:0000256" key="3">
    <source>
        <dbReference type="ARBA" id="ARBA00022801"/>
    </source>
</evidence>
<comment type="caution">
    <text evidence="6">The sequence shown here is derived from an EMBL/GenBank/DDBJ whole genome shotgun (WGS) entry which is preliminary data.</text>
</comment>
<dbReference type="InterPro" id="IPR038765">
    <property type="entry name" value="Papain-like_cys_pep_sf"/>
</dbReference>
<dbReference type="Gene3D" id="3.40.395.10">
    <property type="entry name" value="Adenoviral Proteinase, Chain A"/>
    <property type="match status" value="1"/>
</dbReference>
<protein>
    <recommendedName>
        <fullName evidence="5">Ubiquitin-like protease family profile domain-containing protein</fullName>
    </recommendedName>
</protein>
<keyword evidence="7" id="KW-1185">Reference proteome</keyword>
<feature type="domain" description="Ubiquitin-like protease family profile" evidence="5">
    <location>
        <begin position="347"/>
        <end position="501"/>
    </location>
</feature>
<dbReference type="GO" id="GO:0019783">
    <property type="term" value="F:ubiquitin-like protein peptidase activity"/>
    <property type="evidence" value="ECO:0007669"/>
    <property type="project" value="UniProtKB-ARBA"/>
</dbReference>
<feature type="region of interest" description="Disordered" evidence="4">
    <location>
        <begin position="57"/>
        <end position="196"/>
    </location>
</feature>
<dbReference type="Proteomes" id="UP001321760">
    <property type="component" value="Unassembled WGS sequence"/>
</dbReference>
<dbReference type="AlphaFoldDB" id="A0AAV9G018"/>
<evidence type="ECO:0000256" key="4">
    <source>
        <dbReference type="SAM" id="MobiDB-lite"/>
    </source>
</evidence>
<gene>
    <name evidence="6" type="ORF">QBC34DRAFT_387774</name>
</gene>
<feature type="compositionally biased region" description="Low complexity" evidence="4">
    <location>
        <begin position="151"/>
        <end position="164"/>
    </location>
</feature>
<dbReference type="GO" id="GO:0006508">
    <property type="term" value="P:proteolysis"/>
    <property type="evidence" value="ECO:0007669"/>
    <property type="project" value="UniProtKB-KW"/>
</dbReference>
<evidence type="ECO:0000256" key="2">
    <source>
        <dbReference type="ARBA" id="ARBA00022670"/>
    </source>
</evidence>
<evidence type="ECO:0000259" key="5">
    <source>
        <dbReference type="PROSITE" id="PS50600"/>
    </source>
</evidence>
<dbReference type="GO" id="GO:0008234">
    <property type="term" value="F:cysteine-type peptidase activity"/>
    <property type="evidence" value="ECO:0007669"/>
    <property type="project" value="InterPro"/>
</dbReference>
<dbReference type="SUPFAM" id="SSF54001">
    <property type="entry name" value="Cysteine proteinases"/>
    <property type="match status" value="1"/>
</dbReference>
<evidence type="ECO:0000313" key="7">
    <source>
        <dbReference type="Proteomes" id="UP001321760"/>
    </source>
</evidence>
<keyword evidence="3" id="KW-0378">Hydrolase</keyword>
<name>A0AAV9G018_9PEZI</name>
<organism evidence="6 7">
    <name type="scientific">Podospora aff. communis PSN243</name>
    <dbReference type="NCBI Taxonomy" id="3040156"/>
    <lineage>
        <taxon>Eukaryota</taxon>
        <taxon>Fungi</taxon>
        <taxon>Dikarya</taxon>
        <taxon>Ascomycota</taxon>
        <taxon>Pezizomycotina</taxon>
        <taxon>Sordariomycetes</taxon>
        <taxon>Sordariomycetidae</taxon>
        <taxon>Sordariales</taxon>
        <taxon>Podosporaceae</taxon>
        <taxon>Podospora</taxon>
    </lineage>
</organism>
<proteinExistence type="inferred from homology"/>
<feature type="compositionally biased region" description="Low complexity" evidence="4">
    <location>
        <begin position="276"/>
        <end position="286"/>
    </location>
</feature>
<dbReference type="InterPro" id="IPR003653">
    <property type="entry name" value="Peptidase_C48_C"/>
</dbReference>
<reference evidence="6" key="2">
    <citation type="submission" date="2023-05" db="EMBL/GenBank/DDBJ databases">
        <authorList>
            <consortium name="Lawrence Berkeley National Laboratory"/>
            <person name="Steindorff A."/>
            <person name="Hensen N."/>
            <person name="Bonometti L."/>
            <person name="Westerberg I."/>
            <person name="Brannstrom I.O."/>
            <person name="Guillou S."/>
            <person name="Cros-Aarteil S."/>
            <person name="Calhoun S."/>
            <person name="Haridas S."/>
            <person name="Kuo A."/>
            <person name="Mondo S."/>
            <person name="Pangilinan J."/>
            <person name="Riley R."/>
            <person name="Labutti K."/>
            <person name="Andreopoulos B."/>
            <person name="Lipzen A."/>
            <person name="Chen C."/>
            <person name="Yanf M."/>
            <person name="Daum C."/>
            <person name="Ng V."/>
            <person name="Clum A."/>
            <person name="Ohm R."/>
            <person name="Martin F."/>
            <person name="Silar P."/>
            <person name="Natvig D."/>
            <person name="Lalanne C."/>
            <person name="Gautier V."/>
            <person name="Ament-Velasquez S.L."/>
            <person name="Kruys A."/>
            <person name="Hutchinson M.I."/>
            <person name="Powell A.J."/>
            <person name="Barry K."/>
            <person name="Miller A.N."/>
            <person name="Grigoriev I.V."/>
            <person name="Debuchy R."/>
            <person name="Gladieux P."/>
            <person name="Thoren M.H."/>
            <person name="Johannesson H."/>
        </authorList>
    </citation>
    <scope>NUCLEOTIDE SEQUENCE</scope>
    <source>
        <strain evidence="6">PSN243</strain>
    </source>
</reference>
<reference evidence="6" key="1">
    <citation type="journal article" date="2023" name="Mol. Phylogenet. Evol.">
        <title>Genome-scale phylogeny and comparative genomics of the fungal order Sordariales.</title>
        <authorList>
            <person name="Hensen N."/>
            <person name="Bonometti L."/>
            <person name="Westerberg I."/>
            <person name="Brannstrom I.O."/>
            <person name="Guillou S."/>
            <person name="Cros-Aarteil S."/>
            <person name="Calhoun S."/>
            <person name="Haridas S."/>
            <person name="Kuo A."/>
            <person name="Mondo S."/>
            <person name="Pangilinan J."/>
            <person name="Riley R."/>
            <person name="LaButti K."/>
            <person name="Andreopoulos B."/>
            <person name="Lipzen A."/>
            <person name="Chen C."/>
            <person name="Yan M."/>
            <person name="Daum C."/>
            <person name="Ng V."/>
            <person name="Clum A."/>
            <person name="Steindorff A."/>
            <person name="Ohm R.A."/>
            <person name="Martin F."/>
            <person name="Silar P."/>
            <person name="Natvig D.O."/>
            <person name="Lalanne C."/>
            <person name="Gautier V."/>
            <person name="Ament-Velasquez S.L."/>
            <person name="Kruys A."/>
            <person name="Hutchinson M.I."/>
            <person name="Powell A.J."/>
            <person name="Barry K."/>
            <person name="Miller A.N."/>
            <person name="Grigoriev I.V."/>
            <person name="Debuchy R."/>
            <person name="Gladieux P."/>
            <person name="Hiltunen Thoren M."/>
            <person name="Johannesson H."/>
        </authorList>
    </citation>
    <scope>NUCLEOTIDE SEQUENCE</scope>
    <source>
        <strain evidence="6">PSN243</strain>
    </source>
</reference>
<feature type="region of interest" description="Disordered" evidence="4">
    <location>
        <begin position="16"/>
        <end position="40"/>
    </location>
</feature>
<evidence type="ECO:0000313" key="6">
    <source>
        <dbReference type="EMBL" id="KAK4441962.1"/>
    </source>
</evidence>